<dbReference type="InterPro" id="IPR028939">
    <property type="entry name" value="P5C_Rdtase_cat_N"/>
</dbReference>
<dbReference type="InterPro" id="IPR036291">
    <property type="entry name" value="NAD(P)-bd_dom_sf"/>
</dbReference>
<evidence type="ECO:0000256" key="1">
    <source>
        <dbReference type="ARBA" id="ARBA00023002"/>
    </source>
</evidence>
<evidence type="ECO:0000313" key="3">
    <source>
        <dbReference type="EMBL" id="GGB36906.1"/>
    </source>
</evidence>
<reference evidence="4" key="1">
    <citation type="journal article" date="2019" name="Int. J. Syst. Evol. Microbiol.">
        <title>The Global Catalogue of Microorganisms (GCM) 10K type strain sequencing project: providing services to taxonomists for standard genome sequencing and annotation.</title>
        <authorList>
            <consortium name="The Broad Institute Genomics Platform"/>
            <consortium name="The Broad Institute Genome Sequencing Center for Infectious Disease"/>
            <person name="Wu L."/>
            <person name="Ma J."/>
        </authorList>
    </citation>
    <scope>NUCLEOTIDE SEQUENCE [LARGE SCALE GENOMIC DNA]</scope>
    <source>
        <strain evidence="4">CGMCC 1.10188</strain>
    </source>
</reference>
<dbReference type="InterPro" id="IPR051267">
    <property type="entry name" value="STEAP_metalloreductase"/>
</dbReference>
<protein>
    <submittedName>
        <fullName evidence="3">NADP oxidoreductase</fullName>
    </submittedName>
</protein>
<dbReference type="Pfam" id="PF03807">
    <property type="entry name" value="F420_oxidored"/>
    <property type="match status" value="1"/>
</dbReference>
<keyword evidence="4" id="KW-1185">Reference proteome</keyword>
<name>A0ABQ1IHM0_9PROT</name>
<sequence length="202" mass="20991">MTFGFIGAGVVAQTIARHVLPFGHEVLLSNSRGPDTLADVVGSLGQGATAGTPQQAADQDVVVLSVDWANVPKALASIPDWSDRILIDATNRIDRNNPRDLGDLSGPTSSEIVADQAVGAKVVKAFNTIPMQWIDDASPDKPKTVLFISGDDAGAKTALGDVLEQVGFAVVDLGTLAIGGRQQQIGGPLAGLNLTLVDRFVL</sequence>
<dbReference type="PANTHER" id="PTHR14239:SF10">
    <property type="entry name" value="REDUCTASE"/>
    <property type="match status" value="1"/>
</dbReference>
<dbReference type="SUPFAM" id="SSF51735">
    <property type="entry name" value="NAD(P)-binding Rossmann-fold domains"/>
    <property type="match status" value="1"/>
</dbReference>
<dbReference type="Gene3D" id="3.40.50.720">
    <property type="entry name" value="NAD(P)-binding Rossmann-like Domain"/>
    <property type="match status" value="1"/>
</dbReference>
<accession>A0ABQ1IHM0</accession>
<evidence type="ECO:0000259" key="2">
    <source>
        <dbReference type="Pfam" id="PF03807"/>
    </source>
</evidence>
<comment type="caution">
    <text evidence="3">The sequence shown here is derived from an EMBL/GenBank/DDBJ whole genome shotgun (WGS) entry which is preliminary data.</text>
</comment>
<dbReference type="PANTHER" id="PTHR14239">
    <property type="entry name" value="DUDULIN-RELATED"/>
    <property type="match status" value="1"/>
</dbReference>
<feature type="domain" description="Pyrroline-5-carboxylate reductase catalytic N-terminal" evidence="2">
    <location>
        <begin position="3"/>
        <end position="91"/>
    </location>
</feature>
<organism evidence="3 4">
    <name type="scientific">Tistrella bauzanensis</name>
    <dbReference type="NCBI Taxonomy" id="657419"/>
    <lineage>
        <taxon>Bacteria</taxon>
        <taxon>Pseudomonadati</taxon>
        <taxon>Pseudomonadota</taxon>
        <taxon>Alphaproteobacteria</taxon>
        <taxon>Geminicoccales</taxon>
        <taxon>Geminicoccaceae</taxon>
        <taxon>Tistrella</taxon>
    </lineage>
</organism>
<keyword evidence="1" id="KW-0560">Oxidoreductase</keyword>
<dbReference type="EMBL" id="BMDZ01000016">
    <property type="protein sequence ID" value="GGB36906.1"/>
    <property type="molecule type" value="Genomic_DNA"/>
</dbReference>
<dbReference type="Proteomes" id="UP000603352">
    <property type="component" value="Unassembled WGS sequence"/>
</dbReference>
<gene>
    <name evidence="3" type="ORF">GCM10011505_17940</name>
</gene>
<evidence type="ECO:0000313" key="4">
    <source>
        <dbReference type="Proteomes" id="UP000603352"/>
    </source>
</evidence>
<proteinExistence type="predicted"/>